<evidence type="ECO:0000259" key="1">
    <source>
        <dbReference type="Pfam" id="PF00095"/>
    </source>
</evidence>
<organism evidence="2 3">
    <name type="scientific">Rattus norvegicus</name>
    <name type="common">Rat</name>
    <dbReference type="NCBI Taxonomy" id="10116"/>
    <lineage>
        <taxon>Eukaryota</taxon>
        <taxon>Metazoa</taxon>
        <taxon>Chordata</taxon>
        <taxon>Craniata</taxon>
        <taxon>Vertebrata</taxon>
        <taxon>Euteleostomi</taxon>
        <taxon>Mammalia</taxon>
        <taxon>Eutheria</taxon>
        <taxon>Euarchontoglires</taxon>
        <taxon>Glires</taxon>
        <taxon>Rodentia</taxon>
        <taxon>Myomorpha</taxon>
        <taxon>Muroidea</taxon>
        <taxon>Muridae</taxon>
        <taxon>Murinae</taxon>
        <taxon>Rattus</taxon>
    </lineage>
</organism>
<evidence type="ECO:0000313" key="3">
    <source>
        <dbReference type="Proteomes" id="UP000234681"/>
    </source>
</evidence>
<sequence>MMDENCQPGERCCKSGCGRFCIRGLRPLQQLTDSNRTDGFNSTLEAQVP</sequence>
<dbReference type="InterPro" id="IPR008197">
    <property type="entry name" value="WAP_dom"/>
</dbReference>
<feature type="domain" description="WAP" evidence="1">
    <location>
        <begin position="2"/>
        <end position="22"/>
    </location>
</feature>
<accession>A6JXA9</accession>
<reference evidence="2 3" key="1">
    <citation type="submission" date="2005-09" db="EMBL/GenBank/DDBJ databases">
        <authorList>
            <person name="Mural R.J."/>
            <person name="Li P.W."/>
            <person name="Adams M.D."/>
            <person name="Amanatides P.G."/>
            <person name="Baden-Tillson H."/>
            <person name="Barnstead M."/>
            <person name="Chin S.H."/>
            <person name="Dew I."/>
            <person name="Evans C.A."/>
            <person name="Ferriera S."/>
            <person name="Flanigan M."/>
            <person name="Fosler C."/>
            <person name="Glodek A."/>
            <person name="Gu Z."/>
            <person name="Holt R.A."/>
            <person name="Jennings D."/>
            <person name="Kraft C.L."/>
            <person name="Lu F."/>
            <person name="Nguyen T."/>
            <person name="Nusskern D.R."/>
            <person name="Pfannkoch C.M."/>
            <person name="Sitter C."/>
            <person name="Sutton G.G."/>
            <person name="Venter J.C."/>
            <person name="Wang Z."/>
            <person name="Woodage T."/>
            <person name="Zheng X.H."/>
            <person name="Zhong F."/>
        </authorList>
    </citation>
    <scope>NUCLEOTIDE SEQUENCE [LARGE SCALE GENOMIC DNA]</scope>
    <source>
        <strain>BN</strain>
        <strain evidence="3">Sprague-Dawley</strain>
    </source>
</reference>
<proteinExistence type="predicted"/>
<dbReference type="EMBL" id="CH474005">
    <property type="protein sequence ID" value="EDL96501.1"/>
    <property type="molecule type" value="Genomic_DNA"/>
</dbReference>
<dbReference type="Pfam" id="PF00095">
    <property type="entry name" value="WAP"/>
    <property type="match status" value="1"/>
</dbReference>
<dbReference type="GO" id="GO:0005576">
    <property type="term" value="C:extracellular region"/>
    <property type="evidence" value="ECO:0007669"/>
    <property type="project" value="InterPro"/>
</dbReference>
<protein>
    <submittedName>
        <fullName evidence="2">WAP four-disulfide core domain 3 (Predicted), isoform CRA_b</fullName>
    </submittedName>
</protein>
<dbReference type="AlphaFoldDB" id="A6JXA9"/>
<dbReference type="Proteomes" id="UP000234681">
    <property type="component" value="Chromosome 3"/>
</dbReference>
<evidence type="ECO:0000313" key="2">
    <source>
        <dbReference type="EMBL" id="EDL96501.1"/>
    </source>
</evidence>
<name>A6JXA9_RAT</name>
<dbReference type="GO" id="GO:0030414">
    <property type="term" value="F:peptidase inhibitor activity"/>
    <property type="evidence" value="ECO:0007669"/>
    <property type="project" value="InterPro"/>
</dbReference>
<gene>
    <name evidence="2" type="primary">Wfdc3_predicted</name>
    <name evidence="2" type="ORF">rCG_32224</name>
</gene>